<dbReference type="STRING" id="398512.Bccel_4316"/>
<dbReference type="InterPro" id="IPR046292">
    <property type="entry name" value="DUF6329"/>
</dbReference>
<dbReference type="EMBL" id="LGTC01000001">
    <property type="protein sequence ID" value="KNY29042.1"/>
    <property type="molecule type" value="Genomic_DNA"/>
</dbReference>
<dbReference type="Pfam" id="PF19854">
    <property type="entry name" value="DUF6329"/>
    <property type="match status" value="1"/>
</dbReference>
<comment type="caution">
    <text evidence="2">The sequence shown here is derived from an EMBL/GenBank/DDBJ whole genome shotgun (WGS) entry which is preliminary data.</text>
</comment>
<feature type="domain" description="DUF6329" evidence="1">
    <location>
        <begin position="71"/>
        <end position="101"/>
    </location>
</feature>
<dbReference type="RefSeq" id="WP_081926764.1">
    <property type="nucleotide sequence ID" value="NZ_JQKC01000005.1"/>
</dbReference>
<proteinExistence type="predicted"/>
<keyword evidence="3" id="KW-1185">Reference proteome</keyword>
<dbReference type="eggNOG" id="ENOG5032Z5B">
    <property type="taxonomic scope" value="Bacteria"/>
</dbReference>
<organism evidence="2 3">
    <name type="scientific">Pseudobacteroides cellulosolvens ATCC 35603 = DSM 2933</name>
    <dbReference type="NCBI Taxonomy" id="398512"/>
    <lineage>
        <taxon>Bacteria</taxon>
        <taxon>Bacillati</taxon>
        <taxon>Bacillota</taxon>
        <taxon>Clostridia</taxon>
        <taxon>Eubacteriales</taxon>
        <taxon>Oscillospiraceae</taxon>
        <taxon>Pseudobacteroides</taxon>
    </lineage>
</organism>
<protein>
    <recommendedName>
        <fullName evidence="1">DUF6329 domain-containing protein</fullName>
    </recommendedName>
</protein>
<gene>
    <name evidence="2" type="ORF">Bccel_4316</name>
</gene>
<evidence type="ECO:0000313" key="2">
    <source>
        <dbReference type="EMBL" id="KNY29042.1"/>
    </source>
</evidence>
<name>A0A0L6JUD9_9FIRM</name>
<evidence type="ECO:0000259" key="1">
    <source>
        <dbReference type="Pfam" id="PF19854"/>
    </source>
</evidence>
<dbReference type="OrthoDB" id="2166284at2"/>
<reference evidence="3" key="1">
    <citation type="submission" date="2015-07" db="EMBL/GenBank/DDBJ databases">
        <title>Near-Complete Genome Sequence of the Cellulolytic Bacterium Bacteroides (Pseudobacteroides) cellulosolvens ATCC 35603.</title>
        <authorList>
            <person name="Dassa B."/>
            <person name="Utturkar S.M."/>
            <person name="Klingeman D.M."/>
            <person name="Hurt R.A."/>
            <person name="Keller M."/>
            <person name="Xu J."/>
            <person name="Reddy Y.H.K."/>
            <person name="Borovok I."/>
            <person name="Grinberg I.R."/>
            <person name="Lamed R."/>
            <person name="Zhivin O."/>
            <person name="Bayer E.A."/>
            <person name="Brown S.D."/>
        </authorList>
    </citation>
    <scope>NUCLEOTIDE SEQUENCE [LARGE SCALE GENOMIC DNA]</scope>
    <source>
        <strain evidence="3">DSM 2933</strain>
    </source>
</reference>
<accession>A0A0L6JUD9</accession>
<dbReference type="AlphaFoldDB" id="A0A0L6JUD9"/>
<sequence length="110" mass="13073">MLKKVLITRKAVNIEELKNRTGLERDKVDFTVEKVVELPKDQYEFFINNLLRDFDFIEENKALMYVDEYRVWHCILIKAEDGADGILVEAEGYSYPRYTSYIESVEEIKK</sequence>
<dbReference type="Proteomes" id="UP000036923">
    <property type="component" value="Unassembled WGS sequence"/>
</dbReference>
<evidence type="ECO:0000313" key="3">
    <source>
        <dbReference type="Proteomes" id="UP000036923"/>
    </source>
</evidence>